<organism evidence="3 4">
    <name type="scientific">Candidatus Coprovicinus avistercoris</name>
    <dbReference type="NCBI Taxonomy" id="2840754"/>
    <lineage>
        <taxon>Bacteria</taxon>
        <taxon>Bacillati</taxon>
        <taxon>Actinomycetota</taxon>
        <taxon>Coriobacteriia</taxon>
        <taxon>Coriobacteriales</taxon>
        <taxon>Coriobacteriaceae</taxon>
        <taxon>Coriobacteriaceae incertae sedis</taxon>
        <taxon>Candidatus Coprovicinus</taxon>
    </lineage>
</organism>
<evidence type="ECO:0000313" key="3">
    <source>
        <dbReference type="EMBL" id="HIU23844.1"/>
    </source>
</evidence>
<dbReference type="Proteomes" id="UP000824078">
    <property type="component" value="Unassembled WGS sequence"/>
</dbReference>
<reference evidence="3" key="2">
    <citation type="journal article" date="2021" name="PeerJ">
        <title>Extensive microbial diversity within the chicken gut microbiome revealed by metagenomics and culture.</title>
        <authorList>
            <person name="Gilroy R."/>
            <person name="Ravi A."/>
            <person name="Getino M."/>
            <person name="Pursley I."/>
            <person name="Horton D.L."/>
            <person name="Alikhan N.F."/>
            <person name="Baker D."/>
            <person name="Gharbi K."/>
            <person name="Hall N."/>
            <person name="Watson M."/>
            <person name="Adriaenssens E.M."/>
            <person name="Foster-Nyarko E."/>
            <person name="Jarju S."/>
            <person name="Secka A."/>
            <person name="Antonio M."/>
            <person name="Oren A."/>
            <person name="Chaudhuri R.R."/>
            <person name="La Ragione R."/>
            <person name="Hildebrand F."/>
            <person name="Pallen M.J."/>
        </authorList>
    </citation>
    <scope>NUCLEOTIDE SEQUENCE</scope>
    <source>
        <strain evidence="3">ChiHjej12B11-29160</strain>
    </source>
</reference>
<feature type="domain" description="DUF4143" evidence="2">
    <location>
        <begin position="226"/>
        <end position="406"/>
    </location>
</feature>
<protein>
    <submittedName>
        <fullName evidence="3">ATP-binding protein</fullName>
    </submittedName>
</protein>
<keyword evidence="3" id="KW-0547">Nucleotide-binding</keyword>
<dbReference type="PANTHER" id="PTHR33295">
    <property type="entry name" value="ATPASE"/>
    <property type="match status" value="1"/>
</dbReference>
<dbReference type="Gene3D" id="3.40.50.300">
    <property type="entry name" value="P-loop containing nucleotide triphosphate hydrolases"/>
    <property type="match status" value="1"/>
</dbReference>
<dbReference type="SUPFAM" id="SSF52540">
    <property type="entry name" value="P-loop containing nucleoside triphosphate hydrolases"/>
    <property type="match status" value="1"/>
</dbReference>
<evidence type="ECO:0000259" key="1">
    <source>
        <dbReference type="Pfam" id="PF13173"/>
    </source>
</evidence>
<sequence length="453" mass="52203">MFERKTYAALAEWKRISNGRTAVLIEGARRVGKSTVAEAFARAEYDDYLLLDFSQESEEVRRNFRENIGNLDTFFRNLFLLKEKSLVPGTSVIILDEVQLFPLARQAVKQLVRDGRYHYIETGSLISIKQNTERILVPSEEHRIRMHPMDFEEFLWAKGDTITANAIREAFEHKRSLGDDIHRAIMRSFREYLAVGGMPQVVASFVSGETFEQVDFAKQSILSLYEEDLHKYDSEQNGRVSAMFRTVSEQLGTQSMRFKFSVVHKDARYDRLVSSLAFLRESMTVNVCENVTDPSTLMDLFVEKENFKMFMADTGLLVTQAMAGASGSQNALYKALIFGKLGANLGMVMENAVAQMLVANGHELHFHEFEYAERKKDGTRGRPKKYEIDFLTIRDKRVCPIEVKSSSYRTHKSLDVFFQKYDVKVNERYVLYAKDLQRDGNVVYLPWYMAICL</sequence>
<dbReference type="InterPro" id="IPR025420">
    <property type="entry name" value="DUF4143"/>
</dbReference>
<proteinExistence type="predicted"/>
<gene>
    <name evidence="3" type="ORF">IAD17_02860</name>
</gene>
<reference evidence="3" key="1">
    <citation type="submission" date="2020-10" db="EMBL/GenBank/DDBJ databases">
        <authorList>
            <person name="Gilroy R."/>
        </authorList>
    </citation>
    <scope>NUCLEOTIDE SEQUENCE</scope>
    <source>
        <strain evidence="3">ChiHjej12B11-29160</strain>
    </source>
</reference>
<dbReference type="GO" id="GO:0005524">
    <property type="term" value="F:ATP binding"/>
    <property type="evidence" value="ECO:0007669"/>
    <property type="project" value="UniProtKB-KW"/>
</dbReference>
<name>A0A9D1L3Q5_9ACTN</name>
<dbReference type="Pfam" id="PF13635">
    <property type="entry name" value="DUF4143"/>
    <property type="match status" value="1"/>
</dbReference>
<evidence type="ECO:0000313" key="4">
    <source>
        <dbReference type="Proteomes" id="UP000824078"/>
    </source>
</evidence>
<dbReference type="InterPro" id="IPR027417">
    <property type="entry name" value="P-loop_NTPase"/>
</dbReference>
<evidence type="ECO:0000259" key="2">
    <source>
        <dbReference type="Pfam" id="PF13635"/>
    </source>
</evidence>
<feature type="domain" description="AAA" evidence="1">
    <location>
        <begin position="21"/>
        <end position="155"/>
    </location>
</feature>
<dbReference type="Pfam" id="PF13173">
    <property type="entry name" value="AAA_14"/>
    <property type="match status" value="1"/>
</dbReference>
<dbReference type="AlphaFoldDB" id="A0A9D1L3Q5"/>
<accession>A0A9D1L3Q5</accession>
<dbReference type="EMBL" id="DVMQ01000010">
    <property type="protein sequence ID" value="HIU23844.1"/>
    <property type="molecule type" value="Genomic_DNA"/>
</dbReference>
<comment type="caution">
    <text evidence="3">The sequence shown here is derived from an EMBL/GenBank/DDBJ whole genome shotgun (WGS) entry which is preliminary data.</text>
</comment>
<keyword evidence="3" id="KW-0067">ATP-binding</keyword>
<dbReference type="InterPro" id="IPR041682">
    <property type="entry name" value="AAA_14"/>
</dbReference>
<dbReference type="PANTHER" id="PTHR33295:SF7">
    <property type="entry name" value="ATPASE"/>
    <property type="match status" value="1"/>
</dbReference>